<protein>
    <submittedName>
        <fullName evidence="1">Uncharacterized protein</fullName>
    </submittedName>
</protein>
<dbReference type="AlphaFoldDB" id="A0A0A8YBK8"/>
<organism evidence="1">
    <name type="scientific">Arundo donax</name>
    <name type="common">Giant reed</name>
    <name type="synonym">Donax arundinaceus</name>
    <dbReference type="NCBI Taxonomy" id="35708"/>
    <lineage>
        <taxon>Eukaryota</taxon>
        <taxon>Viridiplantae</taxon>
        <taxon>Streptophyta</taxon>
        <taxon>Embryophyta</taxon>
        <taxon>Tracheophyta</taxon>
        <taxon>Spermatophyta</taxon>
        <taxon>Magnoliopsida</taxon>
        <taxon>Liliopsida</taxon>
        <taxon>Poales</taxon>
        <taxon>Poaceae</taxon>
        <taxon>PACMAD clade</taxon>
        <taxon>Arundinoideae</taxon>
        <taxon>Arundineae</taxon>
        <taxon>Arundo</taxon>
    </lineage>
</organism>
<name>A0A0A8YBK8_ARUDO</name>
<evidence type="ECO:0000313" key="1">
    <source>
        <dbReference type="EMBL" id="JAD20852.1"/>
    </source>
</evidence>
<proteinExistence type="predicted"/>
<accession>A0A0A8YBK8</accession>
<reference evidence="1" key="2">
    <citation type="journal article" date="2015" name="Data Brief">
        <title>Shoot transcriptome of the giant reed, Arundo donax.</title>
        <authorList>
            <person name="Barrero R.A."/>
            <person name="Guerrero F.D."/>
            <person name="Moolhuijzen P."/>
            <person name="Goolsby J.A."/>
            <person name="Tidwell J."/>
            <person name="Bellgard S.E."/>
            <person name="Bellgard M.I."/>
        </authorList>
    </citation>
    <scope>NUCLEOTIDE SEQUENCE</scope>
    <source>
        <tissue evidence="1">Shoot tissue taken approximately 20 cm above the soil surface</tissue>
    </source>
</reference>
<dbReference type="EMBL" id="GBRH01277043">
    <property type="protein sequence ID" value="JAD20852.1"/>
    <property type="molecule type" value="Transcribed_RNA"/>
</dbReference>
<reference evidence="1" key="1">
    <citation type="submission" date="2014-09" db="EMBL/GenBank/DDBJ databases">
        <authorList>
            <person name="Magalhaes I.L.F."/>
            <person name="Oliveira U."/>
            <person name="Santos F.R."/>
            <person name="Vidigal T.H.D.A."/>
            <person name="Brescovit A.D."/>
            <person name="Santos A.J."/>
        </authorList>
    </citation>
    <scope>NUCLEOTIDE SEQUENCE</scope>
    <source>
        <tissue evidence="1">Shoot tissue taken approximately 20 cm above the soil surface</tissue>
    </source>
</reference>
<sequence length="22" mass="2494">MLREVCILNSNLNAKCSQIIQC</sequence>